<evidence type="ECO:0000313" key="8">
    <source>
        <dbReference type="Proteomes" id="UP001152320"/>
    </source>
</evidence>
<evidence type="ECO:0000313" key="7">
    <source>
        <dbReference type="EMBL" id="KAJ8041562.1"/>
    </source>
</evidence>
<sequence length="509" mass="58064">MIDIILKVHFLSRNIIKDHVKVLKFHGCPKRFFSRWTKLLGWKNYRVTKTTAVCSNHFKYGAPFSVDPHPTLYLRGYSTKTSTASKRRPPLKRRSEGLPPVPSKSRKMTLKGKCKALKPENVLLINGHDYTLDEVCNCNQLTCIRCARATVNDLQERIRQMESTLHQTDKQLEEARATIQKFEMSSSKNYFSISDVSASDNLIKMYTGLPSYALFQWVLNEVKPHAINMKYYRGYNHSCSDKQYQVCGHERPGQTRILSLEDELFLTLMKLRLNLNQQDLAVRFNISQTTVSRIISTWIPFLAHELEHLIYWPTREQISKYYPSCFQSYEGCVRCIIDCTEIKIQRPSLAVSNNHVYSQYKSSPTLKVLVGITPGGTISFLSKPVGGSASDKEMVKITNLIDLLEEGDILLADQGFNIQELLLQRQVKLIIPPFTRTTSSTNQFTEGENSKTKLVANSRIHVERAIGRLKEFMLLQGPIALNMIDMMEAALTVCAVIVNLQPVLVPLHS</sequence>
<feature type="coiled-coil region" evidence="3">
    <location>
        <begin position="144"/>
        <end position="185"/>
    </location>
</feature>
<protein>
    <recommendedName>
        <fullName evidence="9">THAP-type domain-containing protein</fullName>
    </recommendedName>
</protein>
<evidence type="ECO:0000256" key="1">
    <source>
        <dbReference type="ARBA" id="ARBA00001968"/>
    </source>
</evidence>
<evidence type="ECO:0008006" key="9">
    <source>
        <dbReference type="Google" id="ProtNLM"/>
    </source>
</evidence>
<evidence type="ECO:0000256" key="2">
    <source>
        <dbReference type="ARBA" id="ARBA00022723"/>
    </source>
</evidence>
<dbReference type="PANTHER" id="PTHR23080">
    <property type="entry name" value="THAP DOMAIN PROTEIN"/>
    <property type="match status" value="1"/>
</dbReference>
<feature type="domain" description="Transposase Helix-turn-helix" evidence="6">
    <location>
        <begin position="258"/>
        <end position="306"/>
    </location>
</feature>
<dbReference type="PANTHER" id="PTHR23080:SF63">
    <property type="entry name" value="TICK TRANSPOSON"/>
    <property type="match status" value="1"/>
</dbReference>
<feature type="domain" description="DDE Tnp4" evidence="5">
    <location>
        <begin position="337"/>
        <end position="499"/>
    </location>
</feature>
<organism evidence="7 8">
    <name type="scientific">Holothuria leucospilota</name>
    <name type="common">Black long sea cucumber</name>
    <name type="synonym">Mertensiothuria leucospilota</name>
    <dbReference type="NCBI Taxonomy" id="206669"/>
    <lineage>
        <taxon>Eukaryota</taxon>
        <taxon>Metazoa</taxon>
        <taxon>Echinodermata</taxon>
        <taxon>Eleutherozoa</taxon>
        <taxon>Echinozoa</taxon>
        <taxon>Holothuroidea</taxon>
        <taxon>Aspidochirotacea</taxon>
        <taxon>Aspidochirotida</taxon>
        <taxon>Holothuriidae</taxon>
        <taxon>Holothuria</taxon>
    </lineage>
</organism>
<feature type="region of interest" description="Disordered" evidence="4">
    <location>
        <begin position="78"/>
        <end position="106"/>
    </location>
</feature>
<name>A0A9Q1HA37_HOLLE</name>
<dbReference type="Proteomes" id="UP001152320">
    <property type="component" value="Chromosome 5"/>
</dbReference>
<evidence type="ECO:0000259" key="6">
    <source>
        <dbReference type="Pfam" id="PF13613"/>
    </source>
</evidence>
<keyword evidence="2" id="KW-0479">Metal-binding</keyword>
<dbReference type="Pfam" id="PF13359">
    <property type="entry name" value="DDE_Tnp_4"/>
    <property type="match status" value="1"/>
</dbReference>
<dbReference type="Pfam" id="PF13613">
    <property type="entry name" value="HTH_Tnp_4"/>
    <property type="match status" value="1"/>
</dbReference>
<comment type="cofactor">
    <cofactor evidence="1">
        <name>a divalent metal cation</name>
        <dbReference type="ChEBI" id="CHEBI:60240"/>
    </cofactor>
</comment>
<evidence type="ECO:0000256" key="3">
    <source>
        <dbReference type="SAM" id="Coils"/>
    </source>
</evidence>
<keyword evidence="3" id="KW-0175">Coiled coil</keyword>
<accession>A0A9Q1HA37</accession>
<dbReference type="GO" id="GO:0046872">
    <property type="term" value="F:metal ion binding"/>
    <property type="evidence" value="ECO:0007669"/>
    <property type="project" value="UniProtKB-KW"/>
</dbReference>
<proteinExistence type="predicted"/>
<dbReference type="EMBL" id="JAIZAY010000005">
    <property type="protein sequence ID" value="KAJ8041562.1"/>
    <property type="molecule type" value="Genomic_DNA"/>
</dbReference>
<dbReference type="OrthoDB" id="10020990at2759"/>
<dbReference type="AlphaFoldDB" id="A0A9Q1HA37"/>
<keyword evidence="8" id="KW-1185">Reference proteome</keyword>
<evidence type="ECO:0000256" key="4">
    <source>
        <dbReference type="SAM" id="MobiDB-lite"/>
    </source>
</evidence>
<dbReference type="InterPro" id="IPR027806">
    <property type="entry name" value="HARBI1_dom"/>
</dbReference>
<gene>
    <name evidence="7" type="ORF">HOLleu_12419</name>
</gene>
<dbReference type="InterPro" id="IPR027805">
    <property type="entry name" value="Transposase_HTH_dom"/>
</dbReference>
<evidence type="ECO:0000259" key="5">
    <source>
        <dbReference type="Pfam" id="PF13359"/>
    </source>
</evidence>
<reference evidence="7" key="1">
    <citation type="submission" date="2021-10" db="EMBL/GenBank/DDBJ databases">
        <title>Tropical sea cucumber genome reveals ecological adaptation and Cuvierian tubules defense mechanism.</title>
        <authorList>
            <person name="Chen T."/>
        </authorList>
    </citation>
    <scope>NUCLEOTIDE SEQUENCE</scope>
    <source>
        <strain evidence="7">Nanhai2018</strain>
        <tissue evidence="7">Muscle</tissue>
    </source>
</reference>
<comment type="caution">
    <text evidence="7">The sequence shown here is derived from an EMBL/GenBank/DDBJ whole genome shotgun (WGS) entry which is preliminary data.</text>
</comment>